<dbReference type="EMBL" id="AP022557">
    <property type="protein sequence ID" value="BBW98414.1"/>
    <property type="molecule type" value="Genomic_DNA"/>
</dbReference>
<accession>A0A679G008</accession>
<dbReference type="Proteomes" id="UP000501421">
    <property type="component" value="Chromosome"/>
</dbReference>
<keyword evidence="2" id="KW-1185">Reference proteome</keyword>
<evidence type="ECO:0000313" key="1">
    <source>
        <dbReference type="EMBL" id="BBW98414.1"/>
    </source>
</evidence>
<reference evidence="2" key="1">
    <citation type="journal article" date="2020" name="Microbiol. Resour. Announc.">
        <title>Complete Genome Sequence of Geobacillus sp. Strain E55-1, Isolated from Mine Geyser in Japan.</title>
        <authorList>
            <person name="Miyazaki K."/>
            <person name="Hase E."/>
            <person name="Tokito N."/>
        </authorList>
    </citation>
    <scope>NUCLEOTIDE SEQUENCE [LARGE SCALE GENOMIC DNA]</scope>
    <source>
        <strain evidence="2">E55-1</strain>
    </source>
</reference>
<name>A0A679G008_9BACL</name>
<protein>
    <submittedName>
        <fullName evidence="1">Uncharacterized protein</fullName>
    </submittedName>
</protein>
<evidence type="ECO:0000313" key="2">
    <source>
        <dbReference type="Proteomes" id="UP000501421"/>
    </source>
</evidence>
<dbReference type="AlphaFoldDB" id="A0A679G008"/>
<sequence length="77" mass="8439">MTSAIVIKKSTIAIASKPIKEDASNGLQIGSLQIANTIKIICNNNKASMIMSVRYTVINLKILEPIKKKEQQTPTKL</sequence>
<proteinExistence type="predicted"/>
<organism evidence="1 2">
    <name type="scientific">Geobacillus subterraneus</name>
    <dbReference type="NCBI Taxonomy" id="129338"/>
    <lineage>
        <taxon>Bacteria</taxon>
        <taxon>Bacillati</taxon>
        <taxon>Bacillota</taxon>
        <taxon>Bacilli</taxon>
        <taxon>Bacillales</taxon>
        <taxon>Anoxybacillaceae</taxon>
        <taxon>Geobacillus</taxon>
    </lineage>
</organism>
<gene>
    <name evidence="1" type="ORF">GsuE55_32470</name>
</gene>